<protein>
    <submittedName>
        <fullName evidence="1">DUF4845 domain-containing protein</fullName>
    </submittedName>
</protein>
<comment type="caution">
    <text evidence="1">The sequence shown here is derived from an EMBL/GenBank/DDBJ whole genome shotgun (WGS) entry which is preliminary data.</text>
</comment>
<evidence type="ECO:0000313" key="2">
    <source>
        <dbReference type="Proteomes" id="UP001364695"/>
    </source>
</evidence>
<feature type="non-terminal residue" evidence="1">
    <location>
        <position position="1"/>
    </location>
</feature>
<proteinExistence type="predicted"/>
<dbReference type="EMBL" id="JAWDIE010000035">
    <property type="protein sequence ID" value="MEJ7139561.1"/>
    <property type="molecule type" value="Genomic_DNA"/>
</dbReference>
<accession>A0ACC6P5T6</accession>
<organism evidence="1 2">
    <name type="scientific">Amphibiibacter pelophylacis</name>
    <dbReference type="NCBI Taxonomy" id="1799477"/>
    <lineage>
        <taxon>Bacteria</taxon>
        <taxon>Pseudomonadati</taxon>
        <taxon>Pseudomonadota</taxon>
        <taxon>Betaproteobacteria</taxon>
        <taxon>Burkholderiales</taxon>
        <taxon>Sphaerotilaceae</taxon>
        <taxon>Amphibiibacter</taxon>
    </lineage>
</organism>
<reference evidence="1" key="1">
    <citation type="submission" date="2023-10" db="EMBL/GenBank/DDBJ databases">
        <title>Amphibacter perezi, gen. nov., sp. nov. a novel taxa of the family Comamonadaceae, class Betaproteobacteria isolated from the skin microbiota of Pelophylax perezi from different populations.</title>
        <authorList>
            <person name="Costa S."/>
            <person name="Proenca D.N."/>
            <person name="Lopes I."/>
            <person name="Morais P.V."/>
        </authorList>
    </citation>
    <scope>NUCLEOTIDE SEQUENCE</scope>
    <source>
        <strain evidence="1">SL12-8</strain>
    </source>
</reference>
<dbReference type="Proteomes" id="UP001364695">
    <property type="component" value="Unassembled WGS sequence"/>
</dbReference>
<name>A0ACC6P5T6_9BURK</name>
<gene>
    <name evidence="1" type="ORF">RV045_14135</name>
</gene>
<sequence length="94" mass="10121">VGFAAVVTIKAVPTYLEFRSVKSAVAEAQAQSSPAQARETFARLANVNSIKSVASSDLVINSEGDRLTVRAAWDKVVPLYGPVYLMIKYDTSTL</sequence>
<keyword evidence="2" id="KW-1185">Reference proteome</keyword>
<evidence type="ECO:0000313" key="1">
    <source>
        <dbReference type="EMBL" id="MEJ7139561.1"/>
    </source>
</evidence>